<dbReference type="PANTHER" id="PTHR32322:SF9">
    <property type="entry name" value="AMINO-ACID METABOLITE EFFLUX PUMP-RELATED"/>
    <property type="match status" value="1"/>
</dbReference>
<dbReference type="KEGG" id="smaa:IT774_07200"/>
<evidence type="ECO:0000256" key="3">
    <source>
        <dbReference type="ARBA" id="ARBA00022989"/>
    </source>
</evidence>
<keyword evidence="6" id="KW-0732">Signal</keyword>
<comment type="subcellular location">
    <subcellularLocation>
        <location evidence="1">Membrane</location>
        <topology evidence="1">Multi-pass membrane protein</topology>
    </subcellularLocation>
</comment>
<reference evidence="8 9" key="1">
    <citation type="submission" date="2020-11" db="EMBL/GenBank/DDBJ databases">
        <title>Complete genome sequence for Salinimonas sp. strain G2-b.</title>
        <authorList>
            <person name="Park S.-J."/>
        </authorList>
    </citation>
    <scope>NUCLEOTIDE SEQUENCE [LARGE SCALE GENOMIC DNA]</scope>
    <source>
        <strain evidence="8 9">G2-b</strain>
    </source>
</reference>
<dbReference type="EMBL" id="CP064795">
    <property type="protein sequence ID" value="QPG06891.1"/>
    <property type="molecule type" value="Genomic_DNA"/>
</dbReference>
<dbReference type="InterPro" id="IPR000620">
    <property type="entry name" value="EamA_dom"/>
</dbReference>
<keyword evidence="2 5" id="KW-0812">Transmembrane</keyword>
<evidence type="ECO:0000313" key="9">
    <source>
        <dbReference type="Proteomes" id="UP000595095"/>
    </source>
</evidence>
<organism evidence="8 9">
    <name type="scientific">Salinimonas marina</name>
    <dbReference type="NCBI Taxonomy" id="2785918"/>
    <lineage>
        <taxon>Bacteria</taxon>
        <taxon>Pseudomonadati</taxon>
        <taxon>Pseudomonadota</taxon>
        <taxon>Gammaproteobacteria</taxon>
        <taxon>Alteromonadales</taxon>
        <taxon>Alteromonadaceae</taxon>
        <taxon>Alteromonas/Salinimonas group</taxon>
        <taxon>Salinimonas</taxon>
    </lineage>
</organism>
<sequence length="283" mass="29819">MPRLSSSLRVGLLTCLAMLAFAANSLLCRMALAQTSLDPATFTIIRLLSGALMLALICGIKNRFSLRYGSWPGAIALFVYAAGFSFAYTGMNTGTGALLLFGAVQLTMIAYSLWNNERFNLIQTLGFGLAIVGLVVLLLPSAVSPALVPAALMISAGIAWAVYTLMGRGSTQPLLVTTGNFWRSLPLLLLLWWWLPGEGGPAMNTAAISYAIASGALASGAGYAIWYAVLPSLQSSVAATIQLSVPVLAMLMGWAFLAESITGQMILACLATLGGIALVIRYR</sequence>
<accession>A0A7S9HE33</accession>
<feature type="domain" description="EamA" evidence="7">
    <location>
        <begin position="12"/>
        <end position="138"/>
    </location>
</feature>
<feature type="domain" description="EamA" evidence="7">
    <location>
        <begin position="151"/>
        <end position="280"/>
    </location>
</feature>
<feature type="transmembrane region" description="Helical" evidence="5">
    <location>
        <begin position="207"/>
        <end position="230"/>
    </location>
</feature>
<feature type="chain" id="PRO_5032379934" evidence="6">
    <location>
        <begin position="23"/>
        <end position="283"/>
    </location>
</feature>
<feature type="transmembrane region" description="Helical" evidence="5">
    <location>
        <begin position="237"/>
        <end position="257"/>
    </location>
</feature>
<dbReference type="SUPFAM" id="SSF103481">
    <property type="entry name" value="Multidrug resistance efflux transporter EmrE"/>
    <property type="match status" value="2"/>
</dbReference>
<feature type="signal peptide" evidence="6">
    <location>
        <begin position="1"/>
        <end position="22"/>
    </location>
</feature>
<proteinExistence type="predicted"/>
<dbReference type="Pfam" id="PF00892">
    <property type="entry name" value="EamA"/>
    <property type="match status" value="2"/>
</dbReference>
<evidence type="ECO:0000259" key="7">
    <source>
        <dbReference type="Pfam" id="PF00892"/>
    </source>
</evidence>
<feature type="transmembrane region" description="Helical" evidence="5">
    <location>
        <begin position="263"/>
        <end position="282"/>
    </location>
</feature>
<feature type="transmembrane region" description="Helical" evidence="5">
    <location>
        <begin position="72"/>
        <end position="91"/>
    </location>
</feature>
<dbReference type="GO" id="GO:0016020">
    <property type="term" value="C:membrane"/>
    <property type="evidence" value="ECO:0007669"/>
    <property type="project" value="UniProtKB-SubCell"/>
</dbReference>
<evidence type="ECO:0000256" key="2">
    <source>
        <dbReference type="ARBA" id="ARBA00022692"/>
    </source>
</evidence>
<feature type="transmembrane region" description="Helical" evidence="5">
    <location>
        <begin position="97"/>
        <end position="114"/>
    </location>
</feature>
<feature type="transmembrane region" description="Helical" evidence="5">
    <location>
        <begin position="121"/>
        <end position="140"/>
    </location>
</feature>
<dbReference type="AlphaFoldDB" id="A0A7S9HE33"/>
<dbReference type="InterPro" id="IPR037185">
    <property type="entry name" value="EmrE-like"/>
</dbReference>
<dbReference type="PANTHER" id="PTHR32322">
    <property type="entry name" value="INNER MEMBRANE TRANSPORTER"/>
    <property type="match status" value="1"/>
</dbReference>
<evidence type="ECO:0000313" key="8">
    <source>
        <dbReference type="EMBL" id="QPG06891.1"/>
    </source>
</evidence>
<keyword evidence="4 5" id="KW-0472">Membrane</keyword>
<feature type="transmembrane region" description="Helical" evidence="5">
    <location>
        <begin position="146"/>
        <end position="166"/>
    </location>
</feature>
<evidence type="ECO:0000256" key="5">
    <source>
        <dbReference type="SAM" id="Phobius"/>
    </source>
</evidence>
<gene>
    <name evidence="8" type="ORF">IT774_07200</name>
</gene>
<feature type="transmembrane region" description="Helical" evidence="5">
    <location>
        <begin position="43"/>
        <end position="60"/>
    </location>
</feature>
<evidence type="ECO:0000256" key="6">
    <source>
        <dbReference type="SAM" id="SignalP"/>
    </source>
</evidence>
<name>A0A7S9HE33_9ALTE</name>
<evidence type="ECO:0000256" key="4">
    <source>
        <dbReference type="ARBA" id="ARBA00023136"/>
    </source>
</evidence>
<dbReference type="InterPro" id="IPR050638">
    <property type="entry name" value="AA-Vitamin_Transporters"/>
</dbReference>
<keyword evidence="9" id="KW-1185">Reference proteome</keyword>
<evidence type="ECO:0000256" key="1">
    <source>
        <dbReference type="ARBA" id="ARBA00004141"/>
    </source>
</evidence>
<dbReference type="Proteomes" id="UP000595095">
    <property type="component" value="Chromosome"/>
</dbReference>
<feature type="transmembrane region" description="Helical" evidence="5">
    <location>
        <begin position="173"/>
        <end position="195"/>
    </location>
</feature>
<protein>
    <submittedName>
        <fullName evidence="8">DMT family transporter</fullName>
    </submittedName>
</protein>
<keyword evidence="3 5" id="KW-1133">Transmembrane helix</keyword>
<dbReference type="RefSeq" id="WP_195811964.1">
    <property type="nucleotide sequence ID" value="NZ_CP064795.1"/>
</dbReference>